<dbReference type="AlphaFoldDB" id="A0A242K8P3"/>
<dbReference type="EMBL" id="NGMM01000001">
    <property type="protein sequence ID" value="OTP18214.1"/>
    <property type="molecule type" value="Genomic_DNA"/>
</dbReference>
<proteinExistence type="inferred from homology"/>
<reference evidence="10" key="3">
    <citation type="submission" date="2024-03" db="EMBL/GenBank/DDBJ databases">
        <title>The Genome Sequence of Enterococcus sp. DIV0242b.</title>
        <authorList>
            <consortium name="The Broad Institute Genomics Platform"/>
            <consortium name="The Broad Institute Microbial Omics Core"/>
            <consortium name="The Broad Institute Genomic Center for Infectious Diseases"/>
            <person name="Earl A."/>
            <person name="Manson A."/>
            <person name="Gilmore M."/>
            <person name="Schwartman J."/>
            <person name="Shea T."/>
            <person name="Abouelleil A."/>
            <person name="Cao P."/>
            <person name="Chapman S."/>
            <person name="Cusick C."/>
            <person name="Young S."/>
            <person name="Neafsey D."/>
            <person name="Nusbaum C."/>
            <person name="Birren B."/>
        </authorList>
    </citation>
    <scope>NUCLEOTIDE SEQUENCE</scope>
    <source>
        <strain evidence="10">9E7_DIV0242</strain>
    </source>
</reference>
<dbReference type="InterPro" id="IPR047661">
    <property type="entry name" value="IstB"/>
</dbReference>
<dbReference type="NCBIfam" id="NF038214">
    <property type="entry name" value="IS21_help_AAA"/>
    <property type="match status" value="1"/>
</dbReference>
<dbReference type="Pfam" id="PF01695">
    <property type="entry name" value="IstB_IS21"/>
    <property type="match status" value="1"/>
</dbReference>
<dbReference type="PANTHER" id="PTHR30050:SF4">
    <property type="entry name" value="ATP-BINDING PROTEIN RV3427C IN INSERTION SEQUENCE-RELATED"/>
    <property type="match status" value="1"/>
</dbReference>
<dbReference type="GO" id="GO:0005524">
    <property type="term" value="F:ATP binding"/>
    <property type="evidence" value="ECO:0007669"/>
    <property type="project" value="UniProtKB-KW"/>
</dbReference>
<dbReference type="EMBL" id="CP147247">
    <property type="protein sequence ID" value="WYJ88643.1"/>
    <property type="molecule type" value="Genomic_DNA"/>
</dbReference>
<evidence type="ECO:0000313" key="12">
    <source>
        <dbReference type="EMBL" id="WYJ89506.1"/>
    </source>
</evidence>
<dbReference type="EMBL" id="CP147247">
    <property type="protein sequence ID" value="WYJ90773.1"/>
    <property type="molecule type" value="Genomic_DNA"/>
</dbReference>
<evidence type="ECO:0000313" key="16">
    <source>
        <dbReference type="EMBL" id="WYJ91044.1"/>
    </source>
</evidence>
<evidence type="ECO:0000256" key="1">
    <source>
        <dbReference type="ARBA" id="ARBA00008059"/>
    </source>
</evidence>
<keyword evidence="2" id="KW-0547">Nucleotide-binding</keyword>
<evidence type="ECO:0000256" key="2">
    <source>
        <dbReference type="ARBA" id="ARBA00022741"/>
    </source>
</evidence>
<evidence type="ECO:0000313" key="11">
    <source>
        <dbReference type="EMBL" id="WYJ88809.1"/>
    </source>
</evidence>
<dbReference type="EMBL" id="CP147247">
    <property type="protein sequence ID" value="WYJ88809.1"/>
    <property type="molecule type" value="Genomic_DNA"/>
</dbReference>
<dbReference type="InterPro" id="IPR028350">
    <property type="entry name" value="DNAC/IstB-like"/>
</dbReference>
<dbReference type="EMBL" id="CP147247">
    <property type="protein sequence ID" value="WYJ91044.1"/>
    <property type="molecule type" value="Genomic_DNA"/>
</dbReference>
<dbReference type="PANTHER" id="PTHR30050">
    <property type="entry name" value="CHROMOSOMAL REPLICATION INITIATOR PROTEIN DNAA"/>
    <property type="match status" value="1"/>
</dbReference>
<dbReference type="GO" id="GO:0006260">
    <property type="term" value="P:DNA replication"/>
    <property type="evidence" value="ECO:0007669"/>
    <property type="project" value="TreeGrafter"/>
</dbReference>
<evidence type="ECO:0000313" key="15">
    <source>
        <dbReference type="EMBL" id="WYJ90869.1"/>
    </source>
</evidence>
<dbReference type="EMBL" id="CP147247">
    <property type="protein sequence ID" value="WYJ91340.1"/>
    <property type="molecule type" value="Genomic_DNA"/>
</dbReference>
<dbReference type="OrthoDB" id="2052561at2"/>
<evidence type="ECO:0000313" key="7">
    <source>
        <dbReference type="EMBL" id="OTP17262.1"/>
    </source>
</evidence>
<dbReference type="EMBL" id="CP147247">
    <property type="protein sequence ID" value="WYJ92486.1"/>
    <property type="molecule type" value="Genomic_DNA"/>
</dbReference>
<dbReference type="RefSeq" id="WP_086347227.1">
    <property type="nucleotide sequence ID" value="NZ_CP147247.1"/>
</dbReference>
<dbReference type="InterPro" id="IPR027417">
    <property type="entry name" value="P-loop_NTPase"/>
</dbReference>
<evidence type="ECO:0000313" key="17">
    <source>
        <dbReference type="EMBL" id="WYJ91340.1"/>
    </source>
</evidence>
<evidence type="ECO:0000313" key="19">
    <source>
        <dbReference type="Proteomes" id="UP000195141"/>
    </source>
</evidence>
<name>A0A242K8P3_9ENTE</name>
<evidence type="ECO:0000313" key="5">
    <source>
        <dbReference type="EMBL" id="OTP06697.1"/>
    </source>
</evidence>
<dbReference type="EMBL" id="NGMM01000008">
    <property type="protein sequence ID" value="OTP10642.1"/>
    <property type="molecule type" value="Genomic_DNA"/>
</dbReference>
<reference evidence="8" key="1">
    <citation type="submission" date="2017-05" db="EMBL/GenBank/DDBJ databases">
        <title>The Genome Sequence of Enterococcus sp. 9E7_DIV0242.</title>
        <authorList>
            <consortium name="The Broad Institute Genomics Platform"/>
            <consortium name="The Broad Institute Genomic Center for Infectious Diseases"/>
            <person name="Earl A."/>
            <person name="Manson A."/>
            <person name="Schwartman J."/>
            <person name="Gilmore M."/>
            <person name="Abouelleil A."/>
            <person name="Cao P."/>
            <person name="Chapman S."/>
            <person name="Cusick C."/>
            <person name="Shea T."/>
            <person name="Young S."/>
            <person name="Neafsey D."/>
            <person name="Nusbaum C."/>
            <person name="Birren B."/>
        </authorList>
    </citation>
    <scope>NUCLEOTIDE SEQUENCE [LARGE SCALE GENOMIC DNA]</scope>
    <source>
        <strain evidence="8">9E7_DIV0242</strain>
    </source>
</reference>
<dbReference type="SUPFAM" id="SSF52540">
    <property type="entry name" value="P-loop containing nucleoside triphosphate hydrolases"/>
    <property type="match status" value="1"/>
</dbReference>
<dbReference type="Proteomes" id="UP000195141">
    <property type="component" value="Chromosome"/>
</dbReference>
<keyword evidence="19" id="KW-1185">Reference proteome</keyword>
<accession>A0A242K8P3</accession>
<dbReference type="EMBL" id="CP147247">
    <property type="protein sequence ID" value="WYJ90869.1"/>
    <property type="molecule type" value="Genomic_DNA"/>
</dbReference>
<dbReference type="SMART" id="SM00382">
    <property type="entry name" value="AAA"/>
    <property type="match status" value="1"/>
</dbReference>
<evidence type="ECO:0000313" key="8">
    <source>
        <dbReference type="EMBL" id="OTP17437.1"/>
    </source>
</evidence>
<gene>
    <name evidence="9" type="ORF">A5888_000026</name>
    <name evidence="10" type="ORF">A5888_000362</name>
    <name evidence="11" type="ORF">A5888_000528</name>
    <name evidence="12" type="ORF">A5888_001228</name>
    <name evidence="7" type="ORF">A5888_001400</name>
    <name evidence="8" type="ORF">A5888_001575</name>
    <name evidence="13" type="ORF">A5888_002269</name>
    <name evidence="14" type="ORF">A5888_002541</name>
    <name evidence="15" type="ORF">A5888_002637</name>
    <name evidence="16" type="ORF">A5888_002812</name>
    <name evidence="17" type="ORF">A5888_003108</name>
    <name evidence="6" type="ORF">A5888_003940</name>
    <name evidence="5" type="ORF">A5888_004222</name>
    <name evidence="18" type="ORF">A5888_004275</name>
</gene>
<dbReference type="InterPro" id="IPR003593">
    <property type="entry name" value="AAA+_ATPase"/>
</dbReference>
<evidence type="ECO:0000313" key="10">
    <source>
        <dbReference type="EMBL" id="WYJ88643.1"/>
    </source>
</evidence>
<dbReference type="InterPro" id="IPR002611">
    <property type="entry name" value="IstB_ATP-bd"/>
</dbReference>
<dbReference type="EMBL" id="CP147247">
    <property type="protein sequence ID" value="WYJ89506.1"/>
    <property type="molecule type" value="Genomic_DNA"/>
</dbReference>
<evidence type="ECO:0000256" key="3">
    <source>
        <dbReference type="ARBA" id="ARBA00022840"/>
    </source>
</evidence>
<feature type="domain" description="AAA+ ATPase" evidence="4">
    <location>
        <begin position="94"/>
        <end position="226"/>
    </location>
</feature>
<evidence type="ECO:0000313" key="18">
    <source>
        <dbReference type="EMBL" id="WYJ92486.1"/>
    </source>
</evidence>
<dbReference type="EMBL" id="NGMM01000002">
    <property type="protein sequence ID" value="OTP17437.1"/>
    <property type="molecule type" value="Genomic_DNA"/>
</dbReference>
<reference evidence="10" key="2">
    <citation type="submission" date="2017-05" db="EMBL/GenBank/DDBJ databases">
        <authorList>
            <consortium name="The Broad Institute Genomics Platform"/>
            <consortium name="The Broad Institute Genomic Center for Infectious Diseases"/>
            <person name="Earl A."/>
            <person name="Manson A."/>
            <person name="Schwartman J."/>
            <person name="Gilmore M."/>
            <person name="Abouelleil A."/>
            <person name="Cao P."/>
            <person name="Chapman S."/>
            <person name="Cusick C."/>
            <person name="Shea T."/>
            <person name="Young S."/>
            <person name="Neafsey D."/>
            <person name="Nusbaum C."/>
            <person name="Birren B."/>
        </authorList>
    </citation>
    <scope>NUCLEOTIDE SEQUENCE</scope>
    <source>
        <strain evidence="10">9E7_DIV0242</strain>
    </source>
</reference>
<evidence type="ECO:0000313" key="6">
    <source>
        <dbReference type="EMBL" id="OTP10642.1"/>
    </source>
</evidence>
<evidence type="ECO:0000259" key="4">
    <source>
        <dbReference type="SMART" id="SM00382"/>
    </source>
</evidence>
<dbReference type="PIRSF" id="PIRSF003073">
    <property type="entry name" value="DNAC_TnpB_IstB"/>
    <property type="match status" value="1"/>
</dbReference>
<dbReference type="EMBL" id="NGMM01000002">
    <property type="protein sequence ID" value="OTP17262.1"/>
    <property type="molecule type" value="Genomic_DNA"/>
</dbReference>
<dbReference type="CDD" id="cd00009">
    <property type="entry name" value="AAA"/>
    <property type="match status" value="1"/>
</dbReference>
<keyword evidence="3" id="KW-0067">ATP-binding</keyword>
<organism evidence="8">
    <name type="scientific">Candidatus Enterococcus clewellii</name>
    <dbReference type="NCBI Taxonomy" id="1834193"/>
    <lineage>
        <taxon>Bacteria</taxon>
        <taxon>Bacillati</taxon>
        <taxon>Bacillota</taxon>
        <taxon>Bacilli</taxon>
        <taxon>Lactobacillales</taxon>
        <taxon>Enterococcaceae</taxon>
        <taxon>Enterococcus</taxon>
    </lineage>
</organism>
<protein>
    <recommendedName>
        <fullName evidence="4">AAA+ ATPase domain-containing protein</fullName>
    </recommendedName>
</protein>
<dbReference type="EMBL" id="CP147247">
    <property type="protein sequence ID" value="WYJ90512.1"/>
    <property type="molecule type" value="Genomic_DNA"/>
</dbReference>
<dbReference type="Gene3D" id="3.40.50.300">
    <property type="entry name" value="P-loop containing nucleotide triphosphate hydrolases"/>
    <property type="match status" value="1"/>
</dbReference>
<evidence type="ECO:0000313" key="9">
    <source>
        <dbReference type="EMBL" id="OTP18214.1"/>
    </source>
</evidence>
<evidence type="ECO:0000313" key="14">
    <source>
        <dbReference type="EMBL" id="WYJ90773.1"/>
    </source>
</evidence>
<evidence type="ECO:0000313" key="13">
    <source>
        <dbReference type="EMBL" id="WYJ90512.1"/>
    </source>
</evidence>
<sequence>MIEAYAKQLKLPYLKKNYSTLLQQAIDLDQNFEEFLTQLLTLEIEQRQNNRIQTLIRQSKLPSKVTFDDYMDSHLEVKMKKQIKELKTLRFIDQKENLILMGNPGVGKTHLATVLGMEACLSGKSVLFTNIPNLVIELKESMSANQLNFYKRRFGKYDLVILDELGYVSFDQIGSEILFNLLSNRTTAGSMIITTNLSFDRWEETFKDPMLTAAMVDRLAHRAHVLDLSGPSFRVEDTKKWLN</sequence>
<comment type="similarity">
    <text evidence="1">Belongs to the IS21/IS1162 putative ATP-binding protein family.</text>
</comment>
<dbReference type="EMBL" id="NGMM01000028">
    <property type="protein sequence ID" value="OTP06697.1"/>
    <property type="molecule type" value="Genomic_DNA"/>
</dbReference>